<dbReference type="RefSeq" id="WP_224123876.1">
    <property type="nucleotide sequence ID" value="NZ_JAIQZJ010000008.1"/>
</dbReference>
<evidence type="ECO:0000313" key="5">
    <source>
        <dbReference type="Proteomes" id="UP000780875"/>
    </source>
</evidence>
<dbReference type="PANTHER" id="PTHR11895">
    <property type="entry name" value="TRANSAMIDASE"/>
    <property type="match status" value="1"/>
</dbReference>
<feature type="region of interest" description="Disordered" evidence="2">
    <location>
        <begin position="93"/>
        <end position="113"/>
    </location>
</feature>
<comment type="similarity">
    <text evidence="1">Belongs to the amidase family.</text>
</comment>
<feature type="region of interest" description="Disordered" evidence="2">
    <location>
        <begin position="136"/>
        <end position="167"/>
    </location>
</feature>
<keyword evidence="5" id="KW-1185">Reference proteome</keyword>
<dbReference type="EMBL" id="JAIQZJ010000008">
    <property type="protein sequence ID" value="MBZ5739509.1"/>
    <property type="molecule type" value="Genomic_DNA"/>
</dbReference>
<comment type="caution">
    <text evidence="4">The sequence shown here is derived from an EMBL/GenBank/DDBJ whole genome shotgun (WGS) entry which is preliminary data.</text>
</comment>
<gene>
    <name evidence="4" type="ORF">K8U61_15150</name>
</gene>
<evidence type="ECO:0000256" key="1">
    <source>
        <dbReference type="ARBA" id="ARBA00009199"/>
    </source>
</evidence>
<dbReference type="InterPro" id="IPR023631">
    <property type="entry name" value="Amidase_dom"/>
</dbReference>
<evidence type="ECO:0000259" key="3">
    <source>
        <dbReference type="Pfam" id="PF01425"/>
    </source>
</evidence>
<protein>
    <submittedName>
        <fullName evidence="4">Amidase</fullName>
    </submittedName>
</protein>
<dbReference type="SUPFAM" id="SSF75304">
    <property type="entry name" value="Amidase signature (AS) enzymes"/>
    <property type="match status" value="1"/>
</dbReference>
<dbReference type="Pfam" id="PF01425">
    <property type="entry name" value="Amidase"/>
    <property type="match status" value="1"/>
</dbReference>
<dbReference type="PANTHER" id="PTHR11895:SF7">
    <property type="entry name" value="GLUTAMYL-TRNA(GLN) AMIDOTRANSFERASE SUBUNIT A, MITOCHONDRIAL"/>
    <property type="match status" value="1"/>
</dbReference>
<dbReference type="InterPro" id="IPR000120">
    <property type="entry name" value="Amidase"/>
</dbReference>
<dbReference type="InterPro" id="IPR036928">
    <property type="entry name" value="AS_sf"/>
</dbReference>
<accession>A0ABS7UER6</accession>
<feature type="compositionally biased region" description="Low complexity" evidence="2">
    <location>
        <begin position="101"/>
        <end position="113"/>
    </location>
</feature>
<proteinExistence type="inferred from homology"/>
<feature type="domain" description="Amidase" evidence="3">
    <location>
        <begin position="44"/>
        <end position="452"/>
    </location>
</feature>
<sequence length="477" mass="50079">MTYRDLDLDTYQDLSGVELGRRVAAGELSPVHLAECALALVDRDEPEINAYAAVMHERARRTAAEREREAADGRLRGPLHGVPIASKDNLYLEGEVPGKGSRTSPETPATTSSPMVERLLGAGAVVVGRTTTPEFGWKGTGISPRTGVSRNPWDPSRNTGGSSAGSGATVGAGAVPIATGTDAGGSVRIPAAFCGTVGLKPTLSAIPVWPGTVNENLSHAGVLTRRVEDAALVLELTAGPDPRDPQSSYAAPLVPPVTGRRLRVAVVAEPWGIAPSDEVAAVFADAVRRLRATGVADLVDATLPGPLPRSVFEALWVTGRGLGFRDLFAEHAAVMDPGLVRLGDLAQGYQVADLLDALSARRAFNQAMFAFAAAWDVVLMPTMPLTAFGAEDEVPAGGEADAPLPWITWTPYTYPFNITGQPAVSVPVRLGPGHLPVGVQVAGAWAQDRTVLAFAQVCEDLLAGTVQRRVARPARLR</sequence>
<name>A0ABS7UER6_9ACTN</name>
<dbReference type="Proteomes" id="UP000780875">
    <property type="component" value="Unassembled WGS sequence"/>
</dbReference>
<reference evidence="4 5" key="1">
    <citation type="submission" date="2021-09" db="EMBL/GenBank/DDBJ databases">
        <title>Whole genome sequence of Nocardioides sp. GBK3QG-3.</title>
        <authorList>
            <person name="Tuo L."/>
        </authorList>
    </citation>
    <scope>NUCLEOTIDE SEQUENCE [LARGE SCALE GENOMIC DNA]</scope>
    <source>
        <strain evidence="4 5">GBK3QG-3</strain>
    </source>
</reference>
<dbReference type="Gene3D" id="3.90.1300.10">
    <property type="entry name" value="Amidase signature (AS) domain"/>
    <property type="match status" value="1"/>
</dbReference>
<evidence type="ECO:0000313" key="4">
    <source>
        <dbReference type="EMBL" id="MBZ5739509.1"/>
    </source>
</evidence>
<evidence type="ECO:0000256" key="2">
    <source>
        <dbReference type="SAM" id="MobiDB-lite"/>
    </source>
</evidence>
<organism evidence="4 5">
    <name type="scientific">Nocardioides mangrovi</name>
    <dbReference type="NCBI Taxonomy" id="2874580"/>
    <lineage>
        <taxon>Bacteria</taxon>
        <taxon>Bacillati</taxon>
        <taxon>Actinomycetota</taxon>
        <taxon>Actinomycetes</taxon>
        <taxon>Propionibacteriales</taxon>
        <taxon>Nocardioidaceae</taxon>
        <taxon>Nocardioides</taxon>
    </lineage>
</organism>